<organism evidence="2 3">
    <name type="scientific">Agrococcus jenensis</name>
    <dbReference type="NCBI Taxonomy" id="46353"/>
    <lineage>
        <taxon>Bacteria</taxon>
        <taxon>Bacillati</taxon>
        <taxon>Actinomycetota</taxon>
        <taxon>Actinomycetes</taxon>
        <taxon>Micrococcales</taxon>
        <taxon>Microbacteriaceae</taxon>
        <taxon>Agrococcus</taxon>
    </lineage>
</organism>
<dbReference type="AlphaFoldDB" id="A0A3N2APD3"/>
<dbReference type="RefSeq" id="WP_148058664.1">
    <property type="nucleotide sequence ID" value="NZ_RKHJ01000001.1"/>
</dbReference>
<evidence type="ECO:0000256" key="1">
    <source>
        <dbReference type="SAM" id="SignalP"/>
    </source>
</evidence>
<name>A0A3N2APD3_9MICO</name>
<evidence type="ECO:0000313" key="2">
    <source>
        <dbReference type="EMBL" id="ROR64903.1"/>
    </source>
</evidence>
<feature type="chain" id="PRO_5038500861" evidence="1">
    <location>
        <begin position="28"/>
        <end position="931"/>
    </location>
</feature>
<dbReference type="Proteomes" id="UP000275456">
    <property type="component" value="Unassembled WGS sequence"/>
</dbReference>
<proteinExistence type="predicted"/>
<accession>A0A3N2APD3</accession>
<gene>
    <name evidence="2" type="ORF">EDD26_0255</name>
</gene>
<evidence type="ECO:0000313" key="3">
    <source>
        <dbReference type="Proteomes" id="UP000275456"/>
    </source>
</evidence>
<protein>
    <submittedName>
        <fullName evidence="2">Uncharacterized protein</fullName>
    </submittedName>
</protein>
<reference evidence="2 3" key="1">
    <citation type="submission" date="2018-11" db="EMBL/GenBank/DDBJ databases">
        <title>Sequencing the genomes of 1000 actinobacteria strains.</title>
        <authorList>
            <person name="Klenk H.-P."/>
        </authorList>
    </citation>
    <scope>NUCLEOTIDE SEQUENCE [LARGE SCALE GENOMIC DNA]</scope>
    <source>
        <strain evidence="2 3">DSM 9580</strain>
    </source>
</reference>
<feature type="signal peptide" evidence="1">
    <location>
        <begin position="1"/>
        <end position="27"/>
    </location>
</feature>
<keyword evidence="1" id="KW-0732">Signal</keyword>
<dbReference type="OrthoDB" id="9764271at2"/>
<keyword evidence="3" id="KW-1185">Reference proteome</keyword>
<comment type="caution">
    <text evidence="2">The sequence shown here is derived from an EMBL/GenBank/DDBJ whole genome shotgun (WGS) entry which is preliminary data.</text>
</comment>
<dbReference type="EMBL" id="RKHJ01000001">
    <property type="protein sequence ID" value="ROR64903.1"/>
    <property type="molecule type" value="Genomic_DNA"/>
</dbReference>
<sequence length="931" mass="98697">MRPRLIVATVVASLVGALLTVVSPVGVADEATAATASDFDPGFIISDEQFFAGGAMTAGQVQAFIDAKHPGCSAGYTCLDTYTQRTPSMPADAYCSAFTGRASESAASIIARVGAACDISQRFLIVLLEKEQSLVTHRAPSASRYEKATGFGCPDTAPCDASVGGFFYQIYYGARQFQRYAAHPGNYNHRAGVVNNVLYNPNAACGSSPVLIRNVATAGLYNYTPYQPNAAALRNLYGTGDSCSAYGNRNTWRLWSDWFGSPTAIASGAFVRDASNGRIYLASGGRKYYVPSSAILAEYRQLGSSQDRSAAEIAAIPSGPDLGRTVRASNGAVYLVENSQLLHFQSCAQLTAWKQTCGDMPTLEPGHEARMLNMGALNDLVTTEDGAYWLVQSGTRRQLTDPARVTPFGYRAEPSAVDAATIAAITIGHPVVAPGDVVRSSDRLQNRVISSNGRVYSSQSSHIGLEFLWFAPAFENRSIALLPATAGALPDRFRDSSGAWVLTTDGAMRVDPQHYGGSSYFTQVSDALSATVSTSGAPAGPHFARPFGGTTTYLMSHGYAEAVSASTMEWYSRTYAIPTRVWEVSRNAVDAVPVRSSYADGTLVRGPSGAVYLMDGGNAIHVASMDFVSALGLPTRITDVSSGIINGLASREGVLNSYGVRIGETSYVAVNGTLHPFASAAVKTAWGMRELTLTSLGSTLTVSTQAATQLVYDAAGRTYLLDAGKRRYIDSGATFASVGGNTTPRLLLPATQMQRIPEGSWVRPVYPSGSLITTEGRGEVWMVNGDGLLHLGDFATAQSMGLPTTSTRVPNQAIATFSTPPKLRSSLVLCGTTAYAAVGGSLRPMTAEVRAQYPAAAFTQLKVALCERLRLSTTPMTQFIRGADGRVYYVEAGVRHWLGGAALARLGGANRIVDVDRTIMSAIPVGATWTS</sequence>